<reference evidence="9 10" key="1">
    <citation type="journal article" date="2017" name="ISME J.">
        <title>Energy and carbon metabolisms in a deep terrestrial subsurface fluid microbial community.</title>
        <authorList>
            <person name="Momper L."/>
            <person name="Jungbluth S.P."/>
            <person name="Lee M.D."/>
            <person name="Amend J.P."/>
        </authorList>
    </citation>
    <scope>NUCLEOTIDE SEQUENCE [LARGE SCALE GENOMIC DNA]</scope>
    <source>
        <strain evidence="9">SURF_5</strain>
    </source>
</reference>
<feature type="domain" description="Aminoacyl-transfer RNA synthetases class-II family profile" evidence="8">
    <location>
        <begin position="155"/>
        <end position="559"/>
    </location>
</feature>
<accession>A0A3A4NC62</accession>
<feature type="binding site" evidence="7">
    <location>
        <position position="234"/>
    </location>
    <ligand>
        <name>ATP</name>
        <dbReference type="ChEBI" id="CHEBI:30616"/>
    </ligand>
</feature>
<dbReference type="InterPro" id="IPR004115">
    <property type="entry name" value="GAD-like_sf"/>
</dbReference>
<keyword evidence="4 7" id="KW-0067">ATP-binding</keyword>
<evidence type="ECO:0000256" key="4">
    <source>
        <dbReference type="ARBA" id="ARBA00022840"/>
    </source>
</evidence>
<dbReference type="PRINTS" id="PR01042">
    <property type="entry name" value="TRNASYNTHASP"/>
</dbReference>
<dbReference type="SUPFAM" id="SSF50249">
    <property type="entry name" value="Nucleic acid-binding proteins"/>
    <property type="match status" value="1"/>
</dbReference>
<name>A0A3A4NC62_ABYX5</name>
<evidence type="ECO:0000259" key="8">
    <source>
        <dbReference type="PROSITE" id="PS50862"/>
    </source>
</evidence>
<feature type="binding site" evidence="7">
    <location>
        <position position="225"/>
    </location>
    <ligand>
        <name>L-aspartate</name>
        <dbReference type="ChEBI" id="CHEBI:29991"/>
    </ligand>
</feature>
<dbReference type="InterPro" id="IPR047090">
    <property type="entry name" value="AspRS_core"/>
</dbReference>
<dbReference type="Pfam" id="PF01336">
    <property type="entry name" value="tRNA_anti-codon"/>
    <property type="match status" value="1"/>
</dbReference>
<proteinExistence type="inferred from homology"/>
<feature type="site" description="Important for tRNA non-discrimination" evidence="7">
    <location>
        <position position="35"/>
    </location>
</feature>
<evidence type="ECO:0000256" key="2">
    <source>
        <dbReference type="ARBA" id="ARBA00022598"/>
    </source>
</evidence>
<evidence type="ECO:0000256" key="7">
    <source>
        <dbReference type="HAMAP-Rule" id="MF_00044"/>
    </source>
</evidence>
<dbReference type="PANTHER" id="PTHR22594:SF5">
    <property type="entry name" value="ASPARTATE--TRNA LIGASE, MITOCHONDRIAL"/>
    <property type="match status" value="1"/>
</dbReference>
<evidence type="ECO:0000313" key="9">
    <source>
        <dbReference type="EMBL" id="RJP16185.1"/>
    </source>
</evidence>
<dbReference type="EC" id="6.1.1.23" evidence="7"/>
<comment type="function">
    <text evidence="7">Aspartyl-tRNA synthetase with relaxed tRNA specificity since it is able to aspartylate not only its cognate tRNA(Asp) but also tRNA(Asn). Reaction proceeds in two steps: L-aspartate is first activated by ATP to form Asp-AMP and then transferred to the acceptor end of tRNA(Asp/Asn).</text>
</comment>
<dbReference type="CDD" id="cd00777">
    <property type="entry name" value="AspRS_core"/>
    <property type="match status" value="1"/>
</dbReference>
<evidence type="ECO:0000313" key="10">
    <source>
        <dbReference type="Proteomes" id="UP000265882"/>
    </source>
</evidence>
<comment type="caution">
    <text evidence="9">The sequence shown here is derived from an EMBL/GenBank/DDBJ whole genome shotgun (WGS) entry which is preliminary data.</text>
</comment>
<keyword evidence="6 7" id="KW-0030">Aminoacyl-tRNA synthetase</keyword>
<dbReference type="GO" id="GO:0050560">
    <property type="term" value="F:aspartate-tRNA(Asn) ligase activity"/>
    <property type="evidence" value="ECO:0007669"/>
    <property type="project" value="UniProtKB-EC"/>
</dbReference>
<feature type="binding site" evidence="7">
    <location>
        <begin position="225"/>
        <end position="227"/>
    </location>
    <ligand>
        <name>ATP</name>
        <dbReference type="ChEBI" id="CHEBI:30616"/>
    </ligand>
</feature>
<dbReference type="GO" id="GO:0003676">
    <property type="term" value="F:nucleic acid binding"/>
    <property type="evidence" value="ECO:0007669"/>
    <property type="project" value="InterPro"/>
</dbReference>
<gene>
    <name evidence="7 9" type="primary">aspS</name>
    <name evidence="9" type="ORF">C4520_19455</name>
</gene>
<feature type="binding site" evidence="7">
    <location>
        <position position="493"/>
    </location>
    <ligand>
        <name>L-aspartate</name>
        <dbReference type="ChEBI" id="CHEBI:29991"/>
    </ligand>
</feature>
<dbReference type="CDD" id="cd04317">
    <property type="entry name" value="EcAspRS_like_N"/>
    <property type="match status" value="1"/>
</dbReference>
<comment type="catalytic activity">
    <reaction evidence="7">
        <text>tRNA(Asx) + L-aspartate + ATP = L-aspartyl-tRNA(Asx) + AMP + diphosphate</text>
        <dbReference type="Rhea" id="RHEA:18349"/>
        <dbReference type="Rhea" id="RHEA-COMP:9710"/>
        <dbReference type="Rhea" id="RHEA-COMP:9711"/>
        <dbReference type="ChEBI" id="CHEBI:29991"/>
        <dbReference type="ChEBI" id="CHEBI:30616"/>
        <dbReference type="ChEBI" id="CHEBI:33019"/>
        <dbReference type="ChEBI" id="CHEBI:78442"/>
        <dbReference type="ChEBI" id="CHEBI:78516"/>
        <dbReference type="ChEBI" id="CHEBI:456215"/>
        <dbReference type="EC" id="6.1.1.23"/>
    </reaction>
</comment>
<dbReference type="Pfam" id="PF02938">
    <property type="entry name" value="GAD"/>
    <property type="match status" value="1"/>
</dbReference>
<feature type="binding site" evidence="7">
    <location>
        <begin position="538"/>
        <end position="541"/>
    </location>
    <ligand>
        <name>ATP</name>
        <dbReference type="ChEBI" id="CHEBI:30616"/>
    </ligand>
</feature>
<protein>
    <recommendedName>
        <fullName evidence="7">Aspartate--tRNA(Asp/Asn) ligase</fullName>
        <ecNumber evidence="7">6.1.1.23</ecNumber>
    </recommendedName>
    <alternativeName>
        <fullName evidence="7">Aspartyl-tRNA synthetase</fullName>
        <shortName evidence="7">AspRS</shortName>
    </alternativeName>
    <alternativeName>
        <fullName evidence="7">Non-discriminating aspartyl-tRNA synthetase</fullName>
        <shortName evidence="7">ND-AspRS</shortName>
    </alternativeName>
</protein>
<dbReference type="EMBL" id="QZKU01000128">
    <property type="protein sequence ID" value="RJP16185.1"/>
    <property type="molecule type" value="Genomic_DNA"/>
</dbReference>
<feature type="binding site" evidence="7">
    <location>
        <position position="486"/>
    </location>
    <ligand>
        <name>ATP</name>
        <dbReference type="ChEBI" id="CHEBI:30616"/>
    </ligand>
</feature>
<dbReference type="GO" id="GO:0006422">
    <property type="term" value="P:aspartyl-tRNA aminoacylation"/>
    <property type="evidence" value="ECO:0007669"/>
    <property type="project" value="UniProtKB-UniRule"/>
</dbReference>
<evidence type="ECO:0000256" key="1">
    <source>
        <dbReference type="ARBA" id="ARBA00006303"/>
    </source>
</evidence>
<comment type="caution">
    <text evidence="7">Lacks conserved residue(s) required for the propagation of feature annotation.</text>
</comment>
<dbReference type="Gene3D" id="3.30.930.10">
    <property type="entry name" value="Bira Bifunctional Protein, Domain 2"/>
    <property type="match status" value="1"/>
</dbReference>
<dbReference type="NCBIfam" id="TIGR00459">
    <property type="entry name" value="aspS_bact"/>
    <property type="match status" value="1"/>
</dbReference>
<dbReference type="GO" id="GO:0005737">
    <property type="term" value="C:cytoplasm"/>
    <property type="evidence" value="ECO:0007669"/>
    <property type="project" value="UniProtKB-SubCell"/>
</dbReference>
<dbReference type="InterPro" id="IPR006195">
    <property type="entry name" value="aa-tRNA-synth_II"/>
</dbReference>
<dbReference type="GO" id="GO:0005524">
    <property type="term" value="F:ATP binding"/>
    <property type="evidence" value="ECO:0007669"/>
    <property type="project" value="UniProtKB-UniRule"/>
</dbReference>
<dbReference type="NCBIfam" id="NF001750">
    <property type="entry name" value="PRK00476.1"/>
    <property type="match status" value="1"/>
</dbReference>
<evidence type="ECO:0000256" key="3">
    <source>
        <dbReference type="ARBA" id="ARBA00022741"/>
    </source>
</evidence>
<comment type="subunit">
    <text evidence="7">Homodimer.</text>
</comment>
<dbReference type="Pfam" id="PF00152">
    <property type="entry name" value="tRNA-synt_2"/>
    <property type="match status" value="1"/>
</dbReference>
<dbReference type="InterPro" id="IPR045864">
    <property type="entry name" value="aa-tRNA-synth_II/BPL/LPL"/>
</dbReference>
<dbReference type="PROSITE" id="PS50862">
    <property type="entry name" value="AA_TRNA_LIGASE_II"/>
    <property type="match status" value="1"/>
</dbReference>
<dbReference type="InterPro" id="IPR004364">
    <property type="entry name" value="Aa-tRNA-synt_II"/>
</dbReference>
<dbReference type="HAMAP" id="MF_00044">
    <property type="entry name" value="Asp_tRNA_synth_type1"/>
    <property type="match status" value="1"/>
</dbReference>
<feature type="binding site" evidence="7">
    <location>
        <position position="452"/>
    </location>
    <ligand>
        <name>L-aspartate</name>
        <dbReference type="ChEBI" id="CHEBI:29991"/>
    </ligand>
</feature>
<dbReference type="InterPro" id="IPR047089">
    <property type="entry name" value="Asp-tRNA-ligase_1_N"/>
</dbReference>
<dbReference type="Proteomes" id="UP000265882">
    <property type="component" value="Unassembled WGS sequence"/>
</dbReference>
<dbReference type="InterPro" id="IPR012340">
    <property type="entry name" value="NA-bd_OB-fold"/>
</dbReference>
<evidence type="ECO:0000256" key="5">
    <source>
        <dbReference type="ARBA" id="ARBA00022917"/>
    </source>
</evidence>
<dbReference type="Gene3D" id="3.30.1360.30">
    <property type="entry name" value="GAD-like domain"/>
    <property type="match status" value="1"/>
</dbReference>
<feature type="binding site" evidence="7">
    <location>
        <position position="179"/>
    </location>
    <ligand>
        <name>L-aspartate</name>
        <dbReference type="ChEBI" id="CHEBI:29991"/>
    </ligand>
</feature>
<dbReference type="Gene3D" id="2.40.50.140">
    <property type="entry name" value="Nucleic acid-binding proteins"/>
    <property type="match status" value="1"/>
</dbReference>
<dbReference type="InterPro" id="IPR002312">
    <property type="entry name" value="Asp/Asn-tRNA-synth_IIb"/>
</dbReference>
<comment type="similarity">
    <text evidence="1 7">Belongs to the class-II aminoacyl-tRNA synthetase family. Type 1 subfamily.</text>
</comment>
<dbReference type="InterPro" id="IPR004365">
    <property type="entry name" value="NA-bd_OB_tRNA"/>
</dbReference>
<keyword evidence="5 7" id="KW-0648">Protein biosynthesis</keyword>
<keyword evidence="3 7" id="KW-0547">Nucleotide-binding</keyword>
<dbReference type="AlphaFoldDB" id="A0A3A4NC62"/>
<feature type="region of interest" description="Aspartate" evidence="7">
    <location>
        <begin position="203"/>
        <end position="206"/>
    </location>
</feature>
<sequence>MSITYRRTHYCGELRREHEGETVTLCGWVNRRRDHGNLIFIDLRDRTGLVQVVFNPQVSPGAHDLAQRLRNEFVAALTGVVSLRPQESVNTKLATGEIEVFARSLNILNQSETPPFLVDDETEASEDVRLKYRYIDLRRPSMQRNFILRHRATMATRNYFDRLGFIEVETPFLTKSTPEGARDFLVPSRLSRGSFYALPQSPQLFKQLLMVAGLDKYFQIVKCFRDEDLRADRQPEFTQIDVELSFVTREDIIKLTEGMMAEIYRATVGMELPLPLPRLTYAEAISRFGKDAPDLRFDMELKDISDIAGESEFKVFRGAVEAGGCVKAISVSGFGEFPRSRQDALVEYVKIFGAKGLAWFHHTPDGLASPIAKFFTDSLRTRISERVGSKPGDYILLVADKPKVVHDALGNLRVKLARELGLIPQDKLAFTWILDFPLFHYNDDERRIESEHHPFTSPLPEDIALLDSDPLKVRAQAYDLVLNGNEIGGGSIRIHDPQLQTKIFALLNIGEVEAREKFGFLLEALSYGAPPHGGIAMGFDRVIMLICGAQSIREVIAFPKTQRGTCALTDAPSPVDPGQLKELGLKLTLD</sequence>
<dbReference type="GO" id="GO:0004815">
    <property type="term" value="F:aspartate-tRNA ligase activity"/>
    <property type="evidence" value="ECO:0007669"/>
    <property type="project" value="UniProtKB-UniRule"/>
</dbReference>
<organism evidence="9 10">
    <name type="scientific">Abyssobacteria bacterium (strain SURF_5)</name>
    <dbReference type="NCBI Taxonomy" id="2093360"/>
    <lineage>
        <taxon>Bacteria</taxon>
        <taxon>Pseudomonadati</taxon>
        <taxon>Candidatus Hydrogenedentota</taxon>
        <taxon>Candidatus Abyssobacteria</taxon>
    </lineage>
</organism>
<dbReference type="InterPro" id="IPR029351">
    <property type="entry name" value="GAD_dom"/>
</dbReference>
<evidence type="ECO:0000256" key="6">
    <source>
        <dbReference type="ARBA" id="ARBA00023146"/>
    </source>
</evidence>
<dbReference type="InterPro" id="IPR004524">
    <property type="entry name" value="Asp-tRNA-ligase_1"/>
</dbReference>
<keyword evidence="2 7" id="KW-0436">Ligase</keyword>
<keyword evidence="7" id="KW-0963">Cytoplasm</keyword>
<dbReference type="SUPFAM" id="SSF55261">
    <property type="entry name" value="GAD domain-like"/>
    <property type="match status" value="1"/>
</dbReference>
<dbReference type="PANTHER" id="PTHR22594">
    <property type="entry name" value="ASPARTYL/LYSYL-TRNA SYNTHETASE"/>
    <property type="match status" value="1"/>
</dbReference>
<comment type="subcellular location">
    <subcellularLocation>
        <location evidence="7">Cytoplasm</location>
    </subcellularLocation>
</comment>
<dbReference type="SUPFAM" id="SSF55681">
    <property type="entry name" value="Class II aaRS and biotin synthetases"/>
    <property type="match status" value="1"/>
</dbReference>